<protein>
    <submittedName>
        <fullName evidence="1">Uncharacterized protein</fullName>
    </submittedName>
</protein>
<dbReference type="OrthoDB" id="10617199at2759"/>
<keyword evidence="2" id="KW-1185">Reference proteome</keyword>
<dbReference type="EMBL" id="KZ293749">
    <property type="protein sequence ID" value="PBK80268.1"/>
    <property type="molecule type" value="Genomic_DNA"/>
</dbReference>
<evidence type="ECO:0000313" key="1">
    <source>
        <dbReference type="EMBL" id="PBK80268.1"/>
    </source>
</evidence>
<dbReference type="InParanoid" id="A0A2H3CPE2"/>
<proteinExistence type="predicted"/>
<dbReference type="AlphaFoldDB" id="A0A2H3CPE2"/>
<name>A0A2H3CPE2_ARMGA</name>
<organism evidence="1 2">
    <name type="scientific">Armillaria gallica</name>
    <name type="common">Bulbous honey fungus</name>
    <name type="synonym">Armillaria bulbosa</name>
    <dbReference type="NCBI Taxonomy" id="47427"/>
    <lineage>
        <taxon>Eukaryota</taxon>
        <taxon>Fungi</taxon>
        <taxon>Dikarya</taxon>
        <taxon>Basidiomycota</taxon>
        <taxon>Agaricomycotina</taxon>
        <taxon>Agaricomycetes</taxon>
        <taxon>Agaricomycetidae</taxon>
        <taxon>Agaricales</taxon>
        <taxon>Marasmiineae</taxon>
        <taxon>Physalacriaceae</taxon>
        <taxon>Armillaria</taxon>
    </lineage>
</organism>
<sequence>MRNLTQLHRQLLFQTKLAFTCSNNYRSIGRPPGVEVTTWLSNVALQSRALCTSPPLPPFHHRHLYLCFQICAHCAGRREPDVNTALRDSIRSLSRLASQFCANEQCMHSLIPRCPSTNIHGGIHFSFGGTNVSVLFIDYIPPYADDANTRTWTPLWTVPRR</sequence>
<accession>A0A2H3CPE2</accession>
<evidence type="ECO:0000313" key="2">
    <source>
        <dbReference type="Proteomes" id="UP000217790"/>
    </source>
</evidence>
<dbReference type="Proteomes" id="UP000217790">
    <property type="component" value="Unassembled WGS sequence"/>
</dbReference>
<gene>
    <name evidence="1" type="ORF">ARMGADRAFT_80390</name>
</gene>
<reference evidence="2" key="1">
    <citation type="journal article" date="2017" name="Nat. Ecol. Evol.">
        <title>Genome expansion and lineage-specific genetic innovations in the forest pathogenic fungi Armillaria.</title>
        <authorList>
            <person name="Sipos G."/>
            <person name="Prasanna A.N."/>
            <person name="Walter M.C."/>
            <person name="O'Connor E."/>
            <person name="Balint B."/>
            <person name="Krizsan K."/>
            <person name="Kiss B."/>
            <person name="Hess J."/>
            <person name="Varga T."/>
            <person name="Slot J."/>
            <person name="Riley R."/>
            <person name="Boka B."/>
            <person name="Rigling D."/>
            <person name="Barry K."/>
            <person name="Lee J."/>
            <person name="Mihaltcheva S."/>
            <person name="LaButti K."/>
            <person name="Lipzen A."/>
            <person name="Waldron R."/>
            <person name="Moloney N.M."/>
            <person name="Sperisen C."/>
            <person name="Kredics L."/>
            <person name="Vagvoelgyi C."/>
            <person name="Patrignani A."/>
            <person name="Fitzpatrick D."/>
            <person name="Nagy I."/>
            <person name="Doyle S."/>
            <person name="Anderson J.B."/>
            <person name="Grigoriev I.V."/>
            <person name="Gueldener U."/>
            <person name="Muensterkoetter M."/>
            <person name="Nagy L.G."/>
        </authorList>
    </citation>
    <scope>NUCLEOTIDE SEQUENCE [LARGE SCALE GENOMIC DNA]</scope>
    <source>
        <strain evidence="2">Ar21-2</strain>
    </source>
</reference>